<dbReference type="InterPro" id="IPR041522">
    <property type="entry name" value="CdaR_GGDEF"/>
</dbReference>
<dbReference type="Gene3D" id="1.10.10.2840">
    <property type="entry name" value="PucR C-terminal helix-turn-helix domain"/>
    <property type="match status" value="1"/>
</dbReference>
<keyword evidence="6" id="KW-1185">Reference proteome</keyword>
<gene>
    <name evidence="5" type="ORF">ACFSJF_06610</name>
</gene>
<evidence type="ECO:0000259" key="2">
    <source>
        <dbReference type="Pfam" id="PF05651"/>
    </source>
</evidence>
<protein>
    <submittedName>
        <fullName evidence="5">CdaR family transcriptional regulator</fullName>
    </submittedName>
</protein>
<name>A0ABW4VXV8_9BACI</name>
<comment type="similarity">
    <text evidence="1">Belongs to the CdaR family.</text>
</comment>
<evidence type="ECO:0000256" key="1">
    <source>
        <dbReference type="ARBA" id="ARBA00006754"/>
    </source>
</evidence>
<dbReference type="Pfam" id="PF13556">
    <property type="entry name" value="HTH_30"/>
    <property type="match status" value="1"/>
</dbReference>
<feature type="domain" description="Putative sugar diacid recognition" evidence="2">
    <location>
        <begin position="3"/>
        <end position="136"/>
    </location>
</feature>
<dbReference type="InterPro" id="IPR042070">
    <property type="entry name" value="PucR_C-HTH_sf"/>
</dbReference>
<dbReference type="PANTHER" id="PTHR33744">
    <property type="entry name" value="CARBOHYDRATE DIACID REGULATOR"/>
    <property type="match status" value="1"/>
</dbReference>
<dbReference type="RefSeq" id="WP_377555499.1">
    <property type="nucleotide sequence ID" value="NZ_JBHUHQ010000013.1"/>
</dbReference>
<evidence type="ECO:0000313" key="6">
    <source>
        <dbReference type="Proteomes" id="UP001597383"/>
    </source>
</evidence>
<organism evidence="5 6">
    <name type="scientific">Ornithinibacillus salinisoli</name>
    <dbReference type="NCBI Taxonomy" id="1848459"/>
    <lineage>
        <taxon>Bacteria</taxon>
        <taxon>Bacillati</taxon>
        <taxon>Bacillota</taxon>
        <taxon>Bacilli</taxon>
        <taxon>Bacillales</taxon>
        <taxon>Bacillaceae</taxon>
        <taxon>Ornithinibacillus</taxon>
    </lineage>
</organism>
<dbReference type="InterPro" id="IPR025736">
    <property type="entry name" value="PucR_C-HTH_dom"/>
</dbReference>
<dbReference type="InterPro" id="IPR051448">
    <property type="entry name" value="CdaR-like_regulators"/>
</dbReference>
<sequence>MELTAELGSKIINEARKLINENIIIVNTQAIIIASTDASRIGQFHEGAEKTIETNSVIVLTREHQKTMQGIKPGINLPITINQKVIGVIGITGNPTEITPFASLMKKMTELLIRESMYIQESEWESRALEVLFLDWIQLDSLPPDFLSRAEVLGIKHTSPLRCSLLYIHDNPESHQINDLKRWLDLTLDSTLIRWGNNRLLLLTEEKDQSKSKLYLHSQLTSFQTYARTHLHVKTSIGIGSTVDSNVIKSSYQNAVKALRVAMNSQAIIFYEDLLLEICLDDVDHHLKKEFINRIISPIQEEDQLLHTLKVFLENNLHLKNTAKELHIHINTLHYRLKRIEKLTNLNPKATYSIASFYSALYYLDEKTK</sequence>
<feature type="domain" description="PucR C-terminal helix-turn-helix" evidence="3">
    <location>
        <begin position="305"/>
        <end position="361"/>
    </location>
</feature>
<dbReference type="Pfam" id="PF05651">
    <property type="entry name" value="Diacid_rec"/>
    <property type="match status" value="1"/>
</dbReference>
<dbReference type="Pfam" id="PF17853">
    <property type="entry name" value="GGDEF_2"/>
    <property type="match status" value="1"/>
</dbReference>
<dbReference type="Proteomes" id="UP001597383">
    <property type="component" value="Unassembled WGS sequence"/>
</dbReference>
<dbReference type="PANTHER" id="PTHR33744:SF16">
    <property type="entry name" value="CARBOHYDRATE DIACID REGULATOR"/>
    <property type="match status" value="1"/>
</dbReference>
<dbReference type="InterPro" id="IPR008599">
    <property type="entry name" value="Diacid_rec"/>
</dbReference>
<reference evidence="6" key="1">
    <citation type="journal article" date="2019" name="Int. J. Syst. Evol. Microbiol.">
        <title>The Global Catalogue of Microorganisms (GCM) 10K type strain sequencing project: providing services to taxonomists for standard genome sequencing and annotation.</title>
        <authorList>
            <consortium name="The Broad Institute Genomics Platform"/>
            <consortium name="The Broad Institute Genome Sequencing Center for Infectious Disease"/>
            <person name="Wu L."/>
            <person name="Ma J."/>
        </authorList>
    </citation>
    <scope>NUCLEOTIDE SEQUENCE [LARGE SCALE GENOMIC DNA]</scope>
    <source>
        <strain evidence="6">R28</strain>
    </source>
</reference>
<evidence type="ECO:0000313" key="5">
    <source>
        <dbReference type="EMBL" id="MFD2043926.1"/>
    </source>
</evidence>
<evidence type="ECO:0000259" key="4">
    <source>
        <dbReference type="Pfam" id="PF17853"/>
    </source>
</evidence>
<evidence type="ECO:0000259" key="3">
    <source>
        <dbReference type="Pfam" id="PF13556"/>
    </source>
</evidence>
<accession>A0ABW4VXV8</accession>
<feature type="domain" description="CdaR GGDEF-like" evidence="4">
    <location>
        <begin position="144"/>
        <end position="261"/>
    </location>
</feature>
<dbReference type="EMBL" id="JBHUHQ010000013">
    <property type="protein sequence ID" value="MFD2043926.1"/>
    <property type="molecule type" value="Genomic_DNA"/>
</dbReference>
<comment type="caution">
    <text evidence="5">The sequence shown here is derived from an EMBL/GenBank/DDBJ whole genome shotgun (WGS) entry which is preliminary data.</text>
</comment>
<proteinExistence type="inferred from homology"/>